<feature type="compositionally biased region" description="Acidic residues" evidence="1">
    <location>
        <begin position="693"/>
        <end position="729"/>
    </location>
</feature>
<feature type="compositionally biased region" description="Basic and acidic residues" evidence="1">
    <location>
        <begin position="14"/>
        <end position="28"/>
    </location>
</feature>
<dbReference type="Pfam" id="PF00687">
    <property type="entry name" value="Ribosomal_L1"/>
    <property type="match status" value="1"/>
</dbReference>
<dbReference type="InterPro" id="IPR028364">
    <property type="entry name" value="Ribosomal_uL1/biogenesis"/>
</dbReference>
<feature type="compositionally biased region" description="Polar residues" evidence="1">
    <location>
        <begin position="669"/>
        <end position="685"/>
    </location>
</feature>
<dbReference type="GeneID" id="115628488"/>
<evidence type="ECO:0000256" key="1">
    <source>
        <dbReference type="SAM" id="MobiDB-lite"/>
    </source>
</evidence>
<feature type="region of interest" description="Disordered" evidence="1">
    <location>
        <begin position="649"/>
        <end position="729"/>
    </location>
</feature>
<feature type="region of interest" description="Disordered" evidence="1">
    <location>
        <begin position="61"/>
        <end position="179"/>
    </location>
</feature>
<reference evidence="3" key="1">
    <citation type="submission" date="2025-08" db="UniProtKB">
        <authorList>
            <consortium name="RefSeq"/>
        </authorList>
    </citation>
    <scope>IDENTIFICATION</scope>
    <source>
        <strain evidence="3">11010-0011.00</strain>
        <tissue evidence="3">Whole body</tissue>
    </source>
</reference>
<name>A0A6J2TVA0_DROLE</name>
<accession>A0A6J2TVA0</accession>
<feature type="compositionally biased region" description="Low complexity" evidence="1">
    <location>
        <begin position="113"/>
        <end position="122"/>
    </location>
</feature>
<keyword evidence="2" id="KW-1185">Reference proteome</keyword>
<feature type="region of interest" description="Disordered" evidence="1">
    <location>
        <begin position="1"/>
        <end position="28"/>
    </location>
</feature>
<dbReference type="OrthoDB" id="10251727at2759"/>
<dbReference type="Proteomes" id="UP000504634">
    <property type="component" value="Unplaced"/>
</dbReference>
<sequence length="729" mass="80695">MVKVQKPLPKSLSKQHEGKGVTKKKQNVDKVKAALATESKPPVASSLLKKKIVSANNPVEVSKKAPTKSVKTTLPAKQAVEKKAKAIKRPLILAPPESPSATPPIKKNEVQKSAKQAKATTKPQVLAPPESPVVLSTKKNQKATKPAKVNKEDKPLKQVETADKSAASKPAKNQTKAVAVKSQNVVKNGSAKKAKELKEVKPLKQVETANKFVASKPAKNQTKAVAVKSQNVVKNESAKKAKELKEVKPLKQVKTANKSVVSKPAKNQTNAVAVKSQKVVKKAKELTKTKKPIVGKKIYKGRFNKNKKGSKVSKGSKKIEKKNKEELQYDLKLLDIEQFNEIVCKSKVQAIVEALKTQAAAEVQKQKSTSIFSDFRYLLQVCSFKIASCPKRMVKLNLNHSLVGENDDVALIVTDLQRGARFEYEPTKQHYEDLLRELGVEQRLKVVPFNQLRQEMGTYEAKRKFVNSYDYLLCDGRISGHATAFLGQCTQKPRNVLHAVHLTKPENIKAEITRALNRTAYRQLEKGDLTSIPIGNHEHSSAQLAENILLVTEQLKRVYPGGLANVRSLFIKIDIAGTSALPLYISMCSPPETPYVVGPKEQRMLKMKQEANAVLGNFTLTKDAEFVKLNSTQRKRRIELQQKRAELLAAEKDDEEDNAVPSKKARSDPATQVKGTTANESNKNVEQSKQKEDDEEEDTDSNADNVELDSSDQEGDDDDEGEEVDEDED</sequence>
<dbReference type="SUPFAM" id="SSF56808">
    <property type="entry name" value="Ribosomal protein L1"/>
    <property type="match status" value="1"/>
</dbReference>
<feature type="compositionally biased region" description="Basic and acidic residues" evidence="1">
    <location>
        <begin position="149"/>
        <end position="163"/>
    </location>
</feature>
<protein>
    <submittedName>
        <fullName evidence="3">Ribosomal L1 domain-containing protein CG13096</fullName>
    </submittedName>
</protein>
<gene>
    <name evidence="3" type="primary">LOC115628488</name>
</gene>
<proteinExistence type="predicted"/>
<evidence type="ECO:0000313" key="2">
    <source>
        <dbReference type="Proteomes" id="UP000504634"/>
    </source>
</evidence>
<evidence type="ECO:0000313" key="3">
    <source>
        <dbReference type="RefSeq" id="XP_030380476.1"/>
    </source>
</evidence>
<organism evidence="2 3">
    <name type="scientific">Drosophila lebanonensis</name>
    <name type="common">Fruit fly</name>
    <name type="synonym">Scaptodrosophila lebanonensis</name>
    <dbReference type="NCBI Taxonomy" id="7225"/>
    <lineage>
        <taxon>Eukaryota</taxon>
        <taxon>Metazoa</taxon>
        <taxon>Ecdysozoa</taxon>
        <taxon>Arthropoda</taxon>
        <taxon>Hexapoda</taxon>
        <taxon>Insecta</taxon>
        <taxon>Pterygota</taxon>
        <taxon>Neoptera</taxon>
        <taxon>Endopterygota</taxon>
        <taxon>Diptera</taxon>
        <taxon>Brachycera</taxon>
        <taxon>Muscomorpha</taxon>
        <taxon>Ephydroidea</taxon>
        <taxon>Drosophilidae</taxon>
        <taxon>Scaptodrosophila</taxon>
    </lineage>
</organism>
<dbReference type="AlphaFoldDB" id="A0A6J2TVA0"/>
<dbReference type="RefSeq" id="XP_030380476.1">
    <property type="nucleotide sequence ID" value="XM_030524616.1"/>
</dbReference>
<dbReference type="InterPro" id="IPR023674">
    <property type="entry name" value="Ribosomal_uL1-like"/>
</dbReference>